<dbReference type="Pfam" id="PF01850">
    <property type="entry name" value="PIN"/>
    <property type="match status" value="1"/>
</dbReference>
<dbReference type="PANTHER" id="PTHR33653:SF1">
    <property type="entry name" value="RIBONUCLEASE VAPC2"/>
    <property type="match status" value="1"/>
</dbReference>
<evidence type="ECO:0000256" key="4">
    <source>
        <dbReference type="ARBA" id="ARBA00022723"/>
    </source>
</evidence>
<evidence type="ECO:0000313" key="9">
    <source>
        <dbReference type="EMBL" id="VAW78841.1"/>
    </source>
</evidence>
<organism evidence="9">
    <name type="scientific">hydrothermal vent metagenome</name>
    <dbReference type="NCBI Taxonomy" id="652676"/>
    <lineage>
        <taxon>unclassified sequences</taxon>
        <taxon>metagenomes</taxon>
        <taxon>ecological metagenomes</taxon>
    </lineage>
</organism>
<evidence type="ECO:0000256" key="3">
    <source>
        <dbReference type="ARBA" id="ARBA00022722"/>
    </source>
</evidence>
<accession>A0A3B0YHE2</accession>
<dbReference type="InterPro" id="IPR022907">
    <property type="entry name" value="VapC_family"/>
</dbReference>
<comment type="similarity">
    <text evidence="7">Belongs to the PINc/VapC protein family.</text>
</comment>
<dbReference type="GO" id="GO:0004540">
    <property type="term" value="F:RNA nuclease activity"/>
    <property type="evidence" value="ECO:0007669"/>
    <property type="project" value="InterPro"/>
</dbReference>
<dbReference type="CDD" id="cd18737">
    <property type="entry name" value="PIN_VapC4-5_FitB-like"/>
    <property type="match status" value="1"/>
</dbReference>
<evidence type="ECO:0000256" key="5">
    <source>
        <dbReference type="ARBA" id="ARBA00022801"/>
    </source>
</evidence>
<dbReference type="EMBL" id="UOFM01000283">
    <property type="protein sequence ID" value="VAW78841.1"/>
    <property type="molecule type" value="Genomic_DNA"/>
</dbReference>
<keyword evidence="6" id="KW-0460">Magnesium</keyword>
<evidence type="ECO:0000256" key="6">
    <source>
        <dbReference type="ARBA" id="ARBA00022842"/>
    </source>
</evidence>
<dbReference type="HAMAP" id="MF_00265">
    <property type="entry name" value="VapC_Nob1"/>
    <property type="match status" value="1"/>
</dbReference>
<dbReference type="InterPro" id="IPR050556">
    <property type="entry name" value="Type_II_TA_system_RNase"/>
</dbReference>
<dbReference type="SUPFAM" id="SSF88723">
    <property type="entry name" value="PIN domain-like"/>
    <property type="match status" value="1"/>
</dbReference>
<dbReference type="AlphaFoldDB" id="A0A3B0YHE2"/>
<dbReference type="PANTHER" id="PTHR33653">
    <property type="entry name" value="RIBONUCLEASE VAPC2"/>
    <property type="match status" value="1"/>
</dbReference>
<gene>
    <name evidence="9" type="ORF">MNBD_GAMMA14-280</name>
</gene>
<proteinExistence type="inferred from homology"/>
<evidence type="ECO:0000259" key="8">
    <source>
        <dbReference type="Pfam" id="PF01850"/>
    </source>
</evidence>
<dbReference type="InterPro" id="IPR029060">
    <property type="entry name" value="PIN-like_dom_sf"/>
</dbReference>
<reference evidence="9" key="1">
    <citation type="submission" date="2018-06" db="EMBL/GenBank/DDBJ databases">
        <authorList>
            <person name="Zhirakovskaya E."/>
        </authorList>
    </citation>
    <scope>NUCLEOTIDE SEQUENCE</scope>
</reference>
<keyword evidence="4" id="KW-0479">Metal-binding</keyword>
<comment type="cofactor">
    <cofactor evidence="1">
        <name>Mg(2+)</name>
        <dbReference type="ChEBI" id="CHEBI:18420"/>
    </cofactor>
</comment>
<name>A0A3B0YHE2_9ZZZZ</name>
<dbReference type="InterPro" id="IPR002716">
    <property type="entry name" value="PIN_dom"/>
</dbReference>
<evidence type="ECO:0000256" key="1">
    <source>
        <dbReference type="ARBA" id="ARBA00001946"/>
    </source>
</evidence>
<dbReference type="GO" id="GO:0046872">
    <property type="term" value="F:metal ion binding"/>
    <property type="evidence" value="ECO:0007669"/>
    <property type="project" value="UniProtKB-KW"/>
</dbReference>
<feature type="domain" description="PIN" evidence="8">
    <location>
        <begin position="15"/>
        <end position="117"/>
    </location>
</feature>
<protein>
    <recommendedName>
        <fullName evidence="8">PIN domain-containing protein</fullName>
    </recommendedName>
</protein>
<keyword evidence="5" id="KW-0378">Hydrolase</keyword>
<keyword evidence="3" id="KW-0540">Nuclease</keyword>
<sequence length="132" mass="14942">MKTGSETNGRIVNPVLDTNILIDYLRGIEEAREEIARYSGCAISLITWMEVMVGATDENEETLLRDFLSRFTRVTISTDIAETAVMLRRQHRIRIPDALIWASAQVSNTLLVTRNTRDFPADDPGIRVPYTT</sequence>
<dbReference type="Gene3D" id="3.40.50.1010">
    <property type="entry name" value="5'-nuclease"/>
    <property type="match status" value="1"/>
</dbReference>
<keyword evidence="2" id="KW-1277">Toxin-antitoxin system</keyword>
<evidence type="ECO:0000256" key="7">
    <source>
        <dbReference type="ARBA" id="ARBA00038093"/>
    </source>
</evidence>
<dbReference type="GO" id="GO:0016787">
    <property type="term" value="F:hydrolase activity"/>
    <property type="evidence" value="ECO:0007669"/>
    <property type="project" value="UniProtKB-KW"/>
</dbReference>
<evidence type="ECO:0000256" key="2">
    <source>
        <dbReference type="ARBA" id="ARBA00022649"/>
    </source>
</evidence>